<organism evidence="1 2">
    <name type="scientific">Piscibacillus halophilus</name>
    <dbReference type="NCBI Taxonomy" id="571933"/>
    <lineage>
        <taxon>Bacteria</taxon>
        <taxon>Bacillati</taxon>
        <taxon>Bacillota</taxon>
        <taxon>Bacilli</taxon>
        <taxon>Bacillales</taxon>
        <taxon>Bacillaceae</taxon>
        <taxon>Piscibacillus</taxon>
    </lineage>
</organism>
<sequence>MTWLYPQSSFSVVGYSYTPDRGEVTGFKENFEELQELVESSSYDDNAAFRLRSINKMFEMDWLTSSEPVKMDEQLLNKMGNFVSSSREEVTQLLVHEEYNEHTKEWLALTLHNMVSAERWIAELRSDRWKSRRELDHTYRRLHQSFARSLDTFRTFYERRSNLESEQ</sequence>
<evidence type="ECO:0000313" key="1">
    <source>
        <dbReference type="EMBL" id="SEQ66824.1"/>
    </source>
</evidence>
<dbReference type="OrthoDB" id="2967968at2"/>
<dbReference type="Proteomes" id="UP000199427">
    <property type="component" value="Unassembled WGS sequence"/>
</dbReference>
<dbReference type="STRING" id="571933.SAMN05216362_12144"/>
<keyword evidence="2" id="KW-1185">Reference proteome</keyword>
<dbReference type="RefSeq" id="WP_091773938.1">
    <property type="nucleotide sequence ID" value="NZ_FOES01000021.1"/>
</dbReference>
<gene>
    <name evidence="1" type="ORF">SAMN05216362_12144</name>
</gene>
<reference evidence="1 2" key="1">
    <citation type="submission" date="2016-10" db="EMBL/GenBank/DDBJ databases">
        <authorList>
            <person name="de Groot N.N."/>
        </authorList>
    </citation>
    <scope>NUCLEOTIDE SEQUENCE [LARGE SCALE GENOMIC DNA]</scope>
    <source>
        <strain evidence="1 2">DSM 21633</strain>
    </source>
</reference>
<dbReference type="EMBL" id="FOES01000021">
    <property type="protein sequence ID" value="SEQ66824.1"/>
    <property type="molecule type" value="Genomic_DNA"/>
</dbReference>
<dbReference type="AlphaFoldDB" id="A0A1H9HWW1"/>
<protein>
    <submittedName>
        <fullName evidence="1">Uncharacterized protein</fullName>
    </submittedName>
</protein>
<proteinExistence type="predicted"/>
<name>A0A1H9HWW1_9BACI</name>
<accession>A0A1H9HWW1</accession>
<evidence type="ECO:0000313" key="2">
    <source>
        <dbReference type="Proteomes" id="UP000199427"/>
    </source>
</evidence>